<dbReference type="AlphaFoldDB" id="A0A2N9L638"/>
<reference evidence="5" key="1">
    <citation type="submission" date="2018-02" db="EMBL/GenBank/DDBJ databases">
        <authorList>
            <person name="Hausmann B."/>
        </authorList>
    </citation>
    <scope>NUCLEOTIDE SEQUENCE [LARGE SCALE GENOMIC DNA]</scope>
    <source>
        <strain evidence="5">Peat soil MAG SbA5</strain>
    </source>
</reference>
<dbReference type="Pfam" id="PF00656">
    <property type="entry name" value="Peptidase_C14"/>
    <property type="match status" value="1"/>
</dbReference>
<dbReference type="PANTHER" id="PTHR22576:SF37">
    <property type="entry name" value="MUCOSA-ASSOCIATED LYMPHOID TISSUE LYMPHOMA TRANSLOCATION PROTEIN 1"/>
    <property type="match status" value="1"/>
</dbReference>
<evidence type="ECO:0000256" key="1">
    <source>
        <dbReference type="SAM" id="MobiDB-lite"/>
    </source>
</evidence>
<gene>
    <name evidence="4" type="ORF">SBA5_170028</name>
</gene>
<dbReference type="InterPro" id="IPR052039">
    <property type="entry name" value="Caspase-related_regulators"/>
</dbReference>
<evidence type="ECO:0000313" key="4">
    <source>
        <dbReference type="EMBL" id="SPE18778.1"/>
    </source>
</evidence>
<dbReference type="SUPFAM" id="SSF52129">
    <property type="entry name" value="Caspase-like"/>
    <property type="match status" value="1"/>
</dbReference>
<dbReference type="PANTHER" id="PTHR22576">
    <property type="entry name" value="MUCOSA ASSOCIATED LYMPHOID TISSUE LYMPHOMA TRANSLOCATION PROTEIN 1/PARACASPASE"/>
    <property type="match status" value="1"/>
</dbReference>
<dbReference type="GO" id="GO:0004197">
    <property type="term" value="F:cysteine-type endopeptidase activity"/>
    <property type="evidence" value="ECO:0007669"/>
    <property type="project" value="InterPro"/>
</dbReference>
<feature type="region of interest" description="Disordered" evidence="1">
    <location>
        <begin position="25"/>
        <end position="50"/>
    </location>
</feature>
<proteinExistence type="predicted"/>
<dbReference type="InterPro" id="IPR011600">
    <property type="entry name" value="Pept_C14_caspase"/>
</dbReference>
<dbReference type="Proteomes" id="UP000239735">
    <property type="component" value="Unassembled WGS sequence"/>
</dbReference>
<evidence type="ECO:0000256" key="2">
    <source>
        <dbReference type="SAM" id="SignalP"/>
    </source>
</evidence>
<accession>A0A2N9L638</accession>
<keyword evidence="2" id="KW-0732">Signal</keyword>
<protein>
    <recommendedName>
        <fullName evidence="3">Peptidase C14 caspase domain-containing protein</fullName>
    </recommendedName>
</protein>
<feature type="chain" id="PRO_5014667087" description="Peptidase C14 caspase domain-containing protein" evidence="2">
    <location>
        <begin position="21"/>
        <end position="672"/>
    </location>
</feature>
<evidence type="ECO:0000313" key="5">
    <source>
        <dbReference type="Proteomes" id="UP000239735"/>
    </source>
</evidence>
<evidence type="ECO:0000259" key="3">
    <source>
        <dbReference type="Pfam" id="PF00656"/>
    </source>
</evidence>
<dbReference type="GO" id="GO:0006508">
    <property type="term" value="P:proteolysis"/>
    <property type="evidence" value="ECO:0007669"/>
    <property type="project" value="InterPro"/>
</dbReference>
<feature type="compositionally biased region" description="Polar residues" evidence="1">
    <location>
        <begin position="29"/>
        <end position="50"/>
    </location>
</feature>
<feature type="signal peptide" evidence="2">
    <location>
        <begin position="1"/>
        <end position="20"/>
    </location>
</feature>
<name>A0A2N9L638_9BACT</name>
<sequence length="672" mass="71804">MHKRSVVAARLGLAGLLFLAAVTDGPGQQGRSQANPNSATRGISADETTQSGLPARGTYYALVIGINDYRSLPQLKTAVGDAQTIAEILSKGYGFHVNLLLNATRNQITGALNGYRRELDPASSLLIYYAGHGYHDKDVDKYYWLPVDAQPNDNTNWIIADDVTSDIKGIPSSHVLVVSDSCYSGAMRSADVSFAFGDRQHLLEKLISGHSRDLLASGGDEPVSDSGGSGHSVFAAAMISGLTSEPDKIFSGDDLFENYIRLQVGGNAEQTPGYGPLHNSGHVSGDFVFVRDTSSPIAITAAASLPAPAPTRAASALAAESIGVASRRVAPDISAGTIKSAILSLDVDSLKHMTADGVRGETFDEAFREFAGDGKTTVAQQFFENTLDSPSAIAWLDDALAAGMDPNLTVASDYFAREGILAIAMRAGNQAAAKELLRHGASPHAYEDLFLTSFTAPRFLFPLTGIVNDDRLSMTEKQDLTKAFLDAGVVVPEALPAGEWSSSEMHEAADLRDAFATKLGVKLAPSAPCCKTPTPICKNASARSETDWCAAVAAMPKGLVFASTPGQDSPFYNLTLAYLLAVVRNDAYFMGRIEFPSKAFGPDYVLVQVSKDASSWAVLKYMSPEAGMGICKKDDKDDEAPEWCWRKISLYRVAGTDQVRNDLFGITWKVVN</sequence>
<dbReference type="InterPro" id="IPR029030">
    <property type="entry name" value="Caspase-like_dom_sf"/>
</dbReference>
<feature type="domain" description="Peptidase C14 caspase" evidence="3">
    <location>
        <begin position="60"/>
        <end position="243"/>
    </location>
</feature>
<dbReference type="EMBL" id="OKRB01000072">
    <property type="protein sequence ID" value="SPE18778.1"/>
    <property type="molecule type" value="Genomic_DNA"/>
</dbReference>
<organism evidence="4 5">
    <name type="scientific">Candidatus Sulfuritelmatomonas gaucii</name>
    <dbReference type="NCBI Taxonomy" id="2043161"/>
    <lineage>
        <taxon>Bacteria</taxon>
        <taxon>Pseudomonadati</taxon>
        <taxon>Acidobacteriota</taxon>
        <taxon>Terriglobia</taxon>
        <taxon>Terriglobales</taxon>
        <taxon>Acidobacteriaceae</taxon>
        <taxon>Candidatus Sulfuritelmatomonas</taxon>
    </lineage>
</organism>
<dbReference type="Gene3D" id="3.40.50.1460">
    <property type="match status" value="1"/>
</dbReference>